<protein>
    <submittedName>
        <fullName evidence="1">Uncharacterized protein</fullName>
    </submittedName>
</protein>
<comment type="caution">
    <text evidence="1">The sequence shown here is derived from an EMBL/GenBank/DDBJ whole genome shotgun (WGS) entry which is preliminary data.</text>
</comment>
<evidence type="ECO:0000313" key="1">
    <source>
        <dbReference type="EMBL" id="GFY73537.1"/>
    </source>
</evidence>
<reference evidence="1" key="1">
    <citation type="submission" date="2020-08" db="EMBL/GenBank/DDBJ databases">
        <title>Multicomponent nature underlies the extraordinary mechanical properties of spider dragline silk.</title>
        <authorList>
            <person name="Kono N."/>
            <person name="Nakamura H."/>
            <person name="Mori M."/>
            <person name="Yoshida Y."/>
            <person name="Ohtoshi R."/>
            <person name="Malay A.D."/>
            <person name="Moran D.A.P."/>
            <person name="Tomita M."/>
            <person name="Numata K."/>
            <person name="Arakawa K."/>
        </authorList>
    </citation>
    <scope>NUCLEOTIDE SEQUENCE</scope>
</reference>
<dbReference type="AlphaFoldDB" id="A0A8X7CR94"/>
<dbReference type="OrthoDB" id="122438at2759"/>
<proteinExistence type="predicted"/>
<gene>
    <name evidence="1" type="ORF">TNIN_158501</name>
</gene>
<name>A0A8X7CR94_9ARAC</name>
<organism evidence="1 2">
    <name type="scientific">Trichonephila inaurata madagascariensis</name>
    <dbReference type="NCBI Taxonomy" id="2747483"/>
    <lineage>
        <taxon>Eukaryota</taxon>
        <taxon>Metazoa</taxon>
        <taxon>Ecdysozoa</taxon>
        <taxon>Arthropoda</taxon>
        <taxon>Chelicerata</taxon>
        <taxon>Arachnida</taxon>
        <taxon>Araneae</taxon>
        <taxon>Araneomorphae</taxon>
        <taxon>Entelegynae</taxon>
        <taxon>Araneoidea</taxon>
        <taxon>Nephilidae</taxon>
        <taxon>Trichonephila</taxon>
        <taxon>Trichonephila inaurata</taxon>
    </lineage>
</organism>
<dbReference type="Proteomes" id="UP000886998">
    <property type="component" value="Unassembled WGS sequence"/>
</dbReference>
<sequence length="144" mass="16705">MANKRVLTQVEIDRYMNNMDELSELSEDGLEYSDDDIDFLPDCVSSIENSDINSGENSSYRKCAWLLYKRVETDQKSENKKNLMNLQKFKSEVALCLCKMGYNQNAKRGRSSNISIEQMFKTKRCKRTAQSVPCKDIRRDGINH</sequence>
<evidence type="ECO:0000313" key="2">
    <source>
        <dbReference type="Proteomes" id="UP000886998"/>
    </source>
</evidence>
<keyword evidence="2" id="KW-1185">Reference proteome</keyword>
<dbReference type="EMBL" id="BMAV01020155">
    <property type="protein sequence ID" value="GFY73537.1"/>
    <property type="molecule type" value="Genomic_DNA"/>
</dbReference>
<accession>A0A8X7CR94</accession>